<feature type="transmembrane region" description="Helical" evidence="8">
    <location>
        <begin position="305"/>
        <end position="323"/>
    </location>
</feature>
<protein>
    <submittedName>
        <fullName evidence="10">Glycosyltransferase family 39 protein</fullName>
    </submittedName>
</protein>
<evidence type="ECO:0000313" key="11">
    <source>
        <dbReference type="Proteomes" id="UP000260351"/>
    </source>
</evidence>
<evidence type="ECO:0000256" key="6">
    <source>
        <dbReference type="ARBA" id="ARBA00022989"/>
    </source>
</evidence>
<dbReference type="Pfam" id="PF02366">
    <property type="entry name" value="PMT"/>
    <property type="match status" value="1"/>
</dbReference>
<dbReference type="RefSeq" id="WP_116651535.1">
    <property type="nucleotide sequence ID" value="NZ_QUZK01000046.1"/>
</dbReference>
<evidence type="ECO:0000256" key="8">
    <source>
        <dbReference type="SAM" id="Phobius"/>
    </source>
</evidence>
<keyword evidence="2" id="KW-1003">Cell membrane</keyword>
<dbReference type="GO" id="GO:0005886">
    <property type="term" value="C:plasma membrane"/>
    <property type="evidence" value="ECO:0007669"/>
    <property type="project" value="UniProtKB-SubCell"/>
</dbReference>
<dbReference type="GO" id="GO:0010041">
    <property type="term" value="P:response to iron(III) ion"/>
    <property type="evidence" value="ECO:0007669"/>
    <property type="project" value="TreeGrafter"/>
</dbReference>
<feature type="transmembrane region" description="Helical" evidence="8">
    <location>
        <begin position="358"/>
        <end position="377"/>
    </location>
</feature>
<evidence type="ECO:0000256" key="4">
    <source>
        <dbReference type="ARBA" id="ARBA00022679"/>
    </source>
</evidence>
<dbReference type="Proteomes" id="UP000260351">
    <property type="component" value="Unassembled WGS sequence"/>
</dbReference>
<feature type="transmembrane region" description="Helical" evidence="8">
    <location>
        <begin position="270"/>
        <end position="293"/>
    </location>
</feature>
<dbReference type="OrthoDB" id="9775035at2"/>
<dbReference type="GO" id="GO:0016763">
    <property type="term" value="F:pentosyltransferase activity"/>
    <property type="evidence" value="ECO:0007669"/>
    <property type="project" value="TreeGrafter"/>
</dbReference>
<keyword evidence="7 8" id="KW-0472">Membrane</keyword>
<dbReference type="EMBL" id="QUZK01000046">
    <property type="protein sequence ID" value="RFF29509.1"/>
    <property type="molecule type" value="Genomic_DNA"/>
</dbReference>
<feature type="transmembrane region" description="Helical" evidence="8">
    <location>
        <begin position="212"/>
        <end position="235"/>
    </location>
</feature>
<keyword evidence="11" id="KW-1185">Reference proteome</keyword>
<comment type="subcellular location">
    <subcellularLocation>
        <location evidence="1">Cell membrane</location>
        <topology evidence="1">Multi-pass membrane protein</topology>
    </subcellularLocation>
</comment>
<dbReference type="PANTHER" id="PTHR33908">
    <property type="entry name" value="MANNOSYLTRANSFERASE YKCB-RELATED"/>
    <property type="match status" value="1"/>
</dbReference>
<dbReference type="GO" id="GO:0000030">
    <property type="term" value="F:mannosyltransferase activity"/>
    <property type="evidence" value="ECO:0007669"/>
    <property type="project" value="InterPro"/>
</dbReference>
<dbReference type="InterPro" id="IPR050297">
    <property type="entry name" value="LipidA_mod_glycosyltrf_83"/>
</dbReference>
<dbReference type="AlphaFoldDB" id="A0A3E1K667"/>
<feature type="transmembrane region" description="Helical" evidence="8">
    <location>
        <begin position="16"/>
        <end position="33"/>
    </location>
</feature>
<keyword evidence="5 8" id="KW-0812">Transmembrane</keyword>
<keyword evidence="4 10" id="KW-0808">Transferase</keyword>
<dbReference type="InterPro" id="IPR003342">
    <property type="entry name" value="ArnT-like_N"/>
</dbReference>
<comment type="caution">
    <text evidence="10">The sequence shown here is derived from an EMBL/GenBank/DDBJ whole genome shotgun (WGS) entry which is preliminary data.</text>
</comment>
<evidence type="ECO:0000256" key="7">
    <source>
        <dbReference type="ARBA" id="ARBA00023136"/>
    </source>
</evidence>
<keyword evidence="6 8" id="KW-1133">Transmembrane helix</keyword>
<sequence length="573" mass="63657">MRGPASDVRRLSESRLAWLFLVALVIFAAGVGLRDPWPADEPRFVLNALEMIETGNWLIPHRGGEAYPDKPPIFMWASAVSILATGSVRLGFLLPSILAALGTLWLVVDITRRLHGRRIAMLAGLALIATVQFALQAKLAQIDMLVTFWITLGAYGMMRHALLGPARHWWLIGCAAMGFGVITKGVGFLPLLMVPVWTALARRGDAQPLPAWELLAGFGVVLAAIAVWVVPMAMYTTASGDPALLAYRDNILLRQTAERYADSWGHLQPWYYFVVEVAPWAWLPLWLAIPWAVPNWWRRLRRGDARTILPLSGVILILIFFSLSPGKRGVYLLPTVPLLVLALAPMLPGLLDKRGPNWLATGFLVFLGGLLGTAAVMGWTGFEPLMELSEKHDATPWPWLAFLAAAMIGLLARLKPRRGAMALALWLGILWPTVGLFAWPDMNDSRSPRDLMRHVVEITGEDAWLAVHDFGEEFLLQTRQPTVHFSYHAQDGQEALRAFDWLQQAPTKRWLLIAQEHDGLIDCMDRSEAHDLGFQNSQHWWLFPGTAAAGCEGDPDAAPVFVAPTSLRRSPYL</sequence>
<evidence type="ECO:0000256" key="2">
    <source>
        <dbReference type="ARBA" id="ARBA00022475"/>
    </source>
</evidence>
<evidence type="ECO:0000256" key="3">
    <source>
        <dbReference type="ARBA" id="ARBA00022676"/>
    </source>
</evidence>
<dbReference type="GO" id="GO:0009103">
    <property type="term" value="P:lipopolysaccharide biosynthetic process"/>
    <property type="evidence" value="ECO:0007669"/>
    <property type="project" value="UniProtKB-ARBA"/>
</dbReference>
<keyword evidence="3" id="KW-0328">Glycosyltransferase</keyword>
<evidence type="ECO:0000313" key="10">
    <source>
        <dbReference type="EMBL" id="RFF29509.1"/>
    </source>
</evidence>
<feature type="domain" description="ArnT-like N-terminal" evidence="9">
    <location>
        <begin position="24"/>
        <end position="235"/>
    </location>
</feature>
<evidence type="ECO:0000256" key="5">
    <source>
        <dbReference type="ARBA" id="ARBA00022692"/>
    </source>
</evidence>
<feature type="transmembrane region" description="Helical" evidence="8">
    <location>
        <begin position="329"/>
        <end position="351"/>
    </location>
</feature>
<dbReference type="GO" id="GO:0006493">
    <property type="term" value="P:protein O-linked glycosylation"/>
    <property type="evidence" value="ECO:0007669"/>
    <property type="project" value="InterPro"/>
</dbReference>
<feature type="transmembrane region" description="Helical" evidence="8">
    <location>
        <begin position="421"/>
        <end position="439"/>
    </location>
</feature>
<evidence type="ECO:0000256" key="1">
    <source>
        <dbReference type="ARBA" id="ARBA00004651"/>
    </source>
</evidence>
<proteinExistence type="predicted"/>
<organism evidence="10 11">
    <name type="scientific">Wenzhouxiangella sediminis</name>
    <dbReference type="NCBI Taxonomy" id="1792836"/>
    <lineage>
        <taxon>Bacteria</taxon>
        <taxon>Pseudomonadati</taxon>
        <taxon>Pseudomonadota</taxon>
        <taxon>Gammaproteobacteria</taxon>
        <taxon>Chromatiales</taxon>
        <taxon>Wenzhouxiangellaceae</taxon>
        <taxon>Wenzhouxiangella</taxon>
    </lineage>
</organism>
<accession>A0A3E1K667</accession>
<evidence type="ECO:0000259" key="9">
    <source>
        <dbReference type="Pfam" id="PF02366"/>
    </source>
</evidence>
<name>A0A3E1K667_9GAMM</name>
<feature type="transmembrane region" description="Helical" evidence="8">
    <location>
        <begin position="170"/>
        <end position="200"/>
    </location>
</feature>
<feature type="transmembrane region" description="Helical" evidence="8">
    <location>
        <begin position="397"/>
        <end position="414"/>
    </location>
</feature>
<gene>
    <name evidence="10" type="ORF">DZC52_12775</name>
</gene>
<feature type="transmembrane region" description="Helical" evidence="8">
    <location>
        <begin position="74"/>
        <end position="107"/>
    </location>
</feature>
<reference evidence="10 11" key="1">
    <citation type="submission" date="2018-08" db="EMBL/GenBank/DDBJ databases">
        <title>Wenzhouxiangella salilacus sp. nov., a novel bacterium isolated from a saline lake in Xinjiang Province, China.</title>
        <authorList>
            <person name="Han S."/>
        </authorList>
    </citation>
    <scope>NUCLEOTIDE SEQUENCE [LARGE SCALE GENOMIC DNA]</scope>
    <source>
        <strain evidence="10 11">XDB06</strain>
    </source>
</reference>
<dbReference type="PANTHER" id="PTHR33908:SF3">
    <property type="entry name" value="UNDECAPRENYL PHOSPHATE-ALPHA-4-AMINO-4-DEOXY-L-ARABINOSE ARABINOSYL TRANSFERASE"/>
    <property type="match status" value="1"/>
</dbReference>